<accession>A0A068WTZ4</accession>
<evidence type="ECO:0000313" key="3">
    <source>
        <dbReference type="Proteomes" id="UP000492820"/>
    </source>
</evidence>
<proteinExistence type="predicted"/>
<reference evidence="2" key="2">
    <citation type="submission" date="2014-06" db="EMBL/GenBank/DDBJ databases">
        <authorList>
            <person name="Aslett M."/>
        </authorList>
    </citation>
    <scope>NUCLEOTIDE SEQUENCE</scope>
</reference>
<evidence type="ECO:0000313" key="4">
    <source>
        <dbReference type="WBParaSite" id="EgrG_002003100"/>
    </source>
</evidence>
<organism evidence="2">
    <name type="scientific">Echinococcus granulosus</name>
    <name type="common">Hydatid tapeworm</name>
    <dbReference type="NCBI Taxonomy" id="6210"/>
    <lineage>
        <taxon>Eukaryota</taxon>
        <taxon>Metazoa</taxon>
        <taxon>Spiralia</taxon>
        <taxon>Lophotrochozoa</taxon>
        <taxon>Platyhelminthes</taxon>
        <taxon>Cestoda</taxon>
        <taxon>Eucestoda</taxon>
        <taxon>Cyclophyllidea</taxon>
        <taxon>Taeniidae</taxon>
        <taxon>Echinococcus</taxon>
        <taxon>Echinococcus granulosus group</taxon>
    </lineage>
</organism>
<feature type="compositionally biased region" description="Low complexity" evidence="1">
    <location>
        <begin position="68"/>
        <end position="85"/>
    </location>
</feature>
<sequence>MRAVNISEIEVALLMSLLRCLYVYAQWCRARRRCLCASSTEWNGRRASAEAEEEQREEVEEEEDVDWSTSMTPPLSASLTPLTSPVLPPPSPLPSPICPSEEVGDVAEDMSIAAAGRSGEDETAMMASYWETPSGDELSEFTTPSSPHHMVGAWWVGGGDGFSLTERTAHASASVAFEEEEEGDNSISVTPLPLSSRDITSPDSRMVGLETHQQSPRLSWRKRLRNNVRRMMRCVCCWCC</sequence>
<feature type="region of interest" description="Disordered" evidence="1">
    <location>
        <begin position="45"/>
        <end position="91"/>
    </location>
</feature>
<dbReference type="Proteomes" id="UP000492820">
    <property type="component" value="Unassembled WGS sequence"/>
</dbReference>
<dbReference type="EMBL" id="LK028593">
    <property type="protein sequence ID" value="CDS23633.1"/>
    <property type="molecule type" value="Genomic_DNA"/>
</dbReference>
<evidence type="ECO:0000256" key="1">
    <source>
        <dbReference type="SAM" id="MobiDB-lite"/>
    </source>
</evidence>
<dbReference type="WBParaSite" id="EgrG_002003100">
    <property type="protein sequence ID" value="EgrG_002003100"/>
    <property type="gene ID" value="EgrG_002003100"/>
</dbReference>
<protein>
    <submittedName>
        <fullName evidence="2 4">Uncharacterized protein</fullName>
    </submittedName>
</protein>
<feature type="compositionally biased region" description="Acidic residues" evidence="1">
    <location>
        <begin position="50"/>
        <end position="66"/>
    </location>
</feature>
<feature type="region of interest" description="Disordered" evidence="1">
    <location>
        <begin position="178"/>
        <end position="202"/>
    </location>
</feature>
<dbReference type="AlphaFoldDB" id="A0A068WTZ4"/>
<reference evidence="2 3" key="1">
    <citation type="journal article" date="2013" name="Nature">
        <title>The genomes of four tapeworm species reveal adaptations to parasitism.</title>
        <authorList>
            <person name="Tsai I.J."/>
            <person name="Zarowiecki M."/>
            <person name="Holroyd N."/>
            <person name="Garciarrubio A."/>
            <person name="Sanchez-Flores A."/>
            <person name="Brooks K.L."/>
            <person name="Tracey A."/>
            <person name="Bobes R.J."/>
            <person name="Fragoso G."/>
            <person name="Sciutto E."/>
            <person name="Aslett M."/>
            <person name="Beasley H."/>
            <person name="Bennett H.M."/>
            <person name="Cai J."/>
            <person name="Camicia F."/>
            <person name="Clark R."/>
            <person name="Cucher M."/>
            <person name="De Silva N."/>
            <person name="Day T.A."/>
            <person name="Deplazes P."/>
            <person name="Estrada K."/>
            <person name="Fernandez C."/>
            <person name="Holland P.W."/>
            <person name="Hou J."/>
            <person name="Hu S."/>
            <person name="Huckvale T."/>
            <person name="Hung S.S."/>
            <person name="Kamenetzky L."/>
            <person name="Keane J.A."/>
            <person name="Kiss F."/>
            <person name="Koziol U."/>
            <person name="Lambert O."/>
            <person name="Liu K."/>
            <person name="Luo X."/>
            <person name="Luo Y."/>
            <person name="Macchiaroli N."/>
            <person name="Nichol S."/>
            <person name="Paps J."/>
            <person name="Parkinson J."/>
            <person name="Pouchkina-Stantcheva N."/>
            <person name="Riddiford N."/>
            <person name="Rosenzvit M."/>
            <person name="Salinas G."/>
            <person name="Wasmuth J.D."/>
            <person name="Zamanian M."/>
            <person name="Zheng Y."/>
            <person name="Cai X."/>
            <person name="Soberon X."/>
            <person name="Olson P.D."/>
            <person name="Laclette J.P."/>
            <person name="Brehm K."/>
            <person name="Berriman M."/>
            <person name="Garciarrubio A."/>
            <person name="Bobes R.J."/>
            <person name="Fragoso G."/>
            <person name="Sanchez-Flores A."/>
            <person name="Estrada K."/>
            <person name="Cevallos M.A."/>
            <person name="Morett E."/>
            <person name="Gonzalez V."/>
            <person name="Portillo T."/>
            <person name="Ochoa-Leyva A."/>
            <person name="Jose M.V."/>
            <person name="Sciutto E."/>
            <person name="Landa A."/>
            <person name="Jimenez L."/>
            <person name="Valdes V."/>
            <person name="Carrero J.C."/>
            <person name="Larralde C."/>
            <person name="Morales-Montor J."/>
            <person name="Limon-Lason J."/>
            <person name="Soberon X."/>
            <person name="Laclette J.P."/>
        </authorList>
    </citation>
    <scope>NUCLEOTIDE SEQUENCE [LARGE SCALE GENOMIC DNA]</scope>
</reference>
<reference evidence="4" key="3">
    <citation type="submission" date="2020-10" db="UniProtKB">
        <authorList>
            <consortium name="WormBaseParasite"/>
        </authorList>
    </citation>
    <scope>IDENTIFICATION</scope>
</reference>
<name>A0A068WTZ4_ECHGR</name>
<gene>
    <name evidence="2" type="ORF">EgrG_002003100</name>
</gene>
<evidence type="ECO:0000313" key="2">
    <source>
        <dbReference type="EMBL" id="CDS23633.1"/>
    </source>
</evidence>